<gene>
    <name evidence="1" type="ORF">JJB09_18590</name>
</gene>
<dbReference type="Pfam" id="PF04883">
    <property type="entry name" value="HK97-gp10_like"/>
    <property type="match status" value="1"/>
</dbReference>
<dbReference type="InterPro" id="IPR010064">
    <property type="entry name" value="HK97-gp10_tail"/>
</dbReference>
<sequence>MSNLDRFKAKLAALPKVAKDEMRKAVADSAEEIVDLQKRLAPVDDGDLQMSIKWRWGNEKREAYSQDFGSISGSHELSARIFAGDSKVRYAHLVEFGAAPHIAGGKFEGAQHPGSPKQPFFYPGWRTGKKRAKSRISRAITKAAKRVAAE</sequence>
<comment type="caution">
    <text evidence="1">The sequence shown here is derived from an EMBL/GenBank/DDBJ whole genome shotgun (WGS) entry which is preliminary data.</text>
</comment>
<dbReference type="NCBIfam" id="TIGR01725">
    <property type="entry name" value="phge_HK97_gp10"/>
    <property type="match status" value="1"/>
</dbReference>
<name>A0A937CQK5_9HYPH</name>
<evidence type="ECO:0000313" key="1">
    <source>
        <dbReference type="EMBL" id="MBL0374033.1"/>
    </source>
</evidence>
<proteinExistence type="predicted"/>
<protein>
    <submittedName>
        <fullName evidence="1">HK97 gp10 family phage protein</fullName>
    </submittedName>
</protein>
<dbReference type="EMBL" id="JAEQNC010000010">
    <property type="protein sequence ID" value="MBL0374033.1"/>
    <property type="molecule type" value="Genomic_DNA"/>
</dbReference>
<organism evidence="1 2">
    <name type="scientific">Rhizobium setariae</name>
    <dbReference type="NCBI Taxonomy" id="2801340"/>
    <lineage>
        <taxon>Bacteria</taxon>
        <taxon>Pseudomonadati</taxon>
        <taxon>Pseudomonadota</taxon>
        <taxon>Alphaproteobacteria</taxon>
        <taxon>Hyphomicrobiales</taxon>
        <taxon>Rhizobiaceae</taxon>
        <taxon>Rhizobium/Agrobacterium group</taxon>
        <taxon>Rhizobium</taxon>
    </lineage>
</organism>
<reference evidence="1" key="1">
    <citation type="submission" date="2021-01" db="EMBL/GenBank/DDBJ databases">
        <title>Rhizobium sp. strain KVB221 16S ribosomal RNA gene Genome sequencing and assembly.</title>
        <authorList>
            <person name="Kang M."/>
        </authorList>
    </citation>
    <scope>NUCLEOTIDE SEQUENCE</scope>
    <source>
        <strain evidence="1">KVB221</strain>
    </source>
</reference>
<evidence type="ECO:0000313" key="2">
    <source>
        <dbReference type="Proteomes" id="UP000633219"/>
    </source>
</evidence>
<accession>A0A937CQK5</accession>
<keyword evidence="2" id="KW-1185">Reference proteome</keyword>
<dbReference type="Proteomes" id="UP000633219">
    <property type="component" value="Unassembled WGS sequence"/>
</dbReference>
<dbReference type="AlphaFoldDB" id="A0A937CQK5"/>